<proteinExistence type="predicted"/>
<reference evidence="2" key="1">
    <citation type="submission" date="2021-04" db="EMBL/GenBank/DDBJ databases">
        <title>Draft Genome Sequence of Pandoravirus japonicus, Isolated from the Sabaishi River of Niigata, Japan.</title>
        <authorList>
            <person name="Hosokawa N."/>
            <person name="Takahashi H."/>
            <person name="Aoki K."/>
            <person name="Takemura M."/>
        </authorList>
    </citation>
    <scope>NUCLEOTIDE SEQUENCE</scope>
</reference>
<name>A0A811BTS8_9VIRU</name>
<protein>
    <submittedName>
        <fullName evidence="2">Uncharacterized protein</fullName>
    </submittedName>
</protein>
<sequence>MGPARLGAPLVHAVGHGEKKKIKREAKIRSDSRARAAFRSGDGAAVDRHRAGSPPPARAPVPSLSFFLPTFSDDQRASSEGPPAAFRERALLL</sequence>
<organism evidence="2 3">
    <name type="scientific">Pandoravirus japonicus</name>
    <dbReference type="NCBI Taxonomy" id="2823154"/>
    <lineage>
        <taxon>Viruses</taxon>
        <taxon>Pandoravirus</taxon>
    </lineage>
</organism>
<feature type="compositionally biased region" description="Basic and acidic residues" evidence="1">
    <location>
        <begin position="25"/>
        <end position="34"/>
    </location>
</feature>
<evidence type="ECO:0000313" key="2">
    <source>
        <dbReference type="EMBL" id="BCU03881.1"/>
    </source>
</evidence>
<evidence type="ECO:0000256" key="1">
    <source>
        <dbReference type="SAM" id="MobiDB-lite"/>
    </source>
</evidence>
<evidence type="ECO:0000313" key="3">
    <source>
        <dbReference type="Proteomes" id="UP001253637"/>
    </source>
</evidence>
<feature type="compositionally biased region" description="Low complexity" evidence="1">
    <location>
        <begin position="35"/>
        <end position="44"/>
    </location>
</feature>
<feature type="region of interest" description="Disordered" evidence="1">
    <location>
        <begin position="15"/>
        <end position="65"/>
    </location>
</feature>
<dbReference type="Proteomes" id="UP001253637">
    <property type="component" value="Segment"/>
</dbReference>
<accession>A0A811BTS8</accession>
<dbReference type="EMBL" id="LC625835">
    <property type="protein sequence ID" value="BCU03881.1"/>
    <property type="molecule type" value="Genomic_DNA"/>
</dbReference>